<dbReference type="InterPro" id="IPR003724">
    <property type="entry name" value="CblAdoTrfase_CobA"/>
</dbReference>
<dbReference type="NCBIfam" id="TIGR00708">
    <property type="entry name" value="cobA"/>
    <property type="match status" value="1"/>
</dbReference>
<sequence>MEKGLVHIYTGDGKGKTTSAIGLGIRAFGRGFKVLLAQFLKGMDTGELHVLKNLGPNFEVYRHKNVKGFFWNMSDEQKAELKKSVREGFQHVKEEIEKDKWDMVILDEIMGTIHNQLIDTREVVELIKNKPDKLELVLTGRNAPKELIELADYVSEISAIKHPWQQGIKARKGIEF</sequence>
<dbReference type="GO" id="GO:0005524">
    <property type="term" value="F:ATP binding"/>
    <property type="evidence" value="ECO:0007669"/>
    <property type="project" value="InterPro"/>
</dbReference>
<evidence type="ECO:0000313" key="1">
    <source>
        <dbReference type="EMBL" id="SHF58941.1"/>
    </source>
</evidence>
<dbReference type="PIRSF" id="PIRSF015617">
    <property type="entry name" value="Adensltrnsf_CobA"/>
    <property type="match status" value="1"/>
</dbReference>
<organism evidence="1 2">
    <name type="scientific">Caldanaerobius fijiensis DSM 17918</name>
    <dbReference type="NCBI Taxonomy" id="1121256"/>
    <lineage>
        <taxon>Bacteria</taxon>
        <taxon>Bacillati</taxon>
        <taxon>Bacillota</taxon>
        <taxon>Clostridia</taxon>
        <taxon>Thermoanaerobacterales</taxon>
        <taxon>Thermoanaerobacteraceae</taxon>
        <taxon>Caldanaerobius</taxon>
    </lineage>
</organism>
<dbReference type="GO" id="GO:0008817">
    <property type="term" value="F:corrinoid adenosyltransferase activity"/>
    <property type="evidence" value="ECO:0007669"/>
    <property type="project" value="InterPro"/>
</dbReference>
<dbReference type="RefSeq" id="WP_073345283.1">
    <property type="nucleotide sequence ID" value="NZ_FQVH01000031.1"/>
</dbReference>
<gene>
    <name evidence="1" type="ORF">SAMN02746089_02205</name>
</gene>
<keyword evidence="1" id="KW-0808">Transferase</keyword>
<dbReference type="Pfam" id="PF02572">
    <property type="entry name" value="CobA_CobO_BtuR"/>
    <property type="match status" value="1"/>
</dbReference>
<dbReference type="InterPro" id="IPR027417">
    <property type="entry name" value="P-loop_NTPase"/>
</dbReference>
<dbReference type="SUPFAM" id="SSF52540">
    <property type="entry name" value="P-loop containing nucleoside triphosphate hydrolases"/>
    <property type="match status" value="1"/>
</dbReference>
<dbReference type="PANTHER" id="PTHR46638:SF1">
    <property type="entry name" value="CORRINOID ADENOSYLTRANSFERASE"/>
    <property type="match status" value="1"/>
</dbReference>
<proteinExistence type="predicted"/>
<keyword evidence="2" id="KW-1185">Reference proteome</keyword>
<dbReference type="AlphaFoldDB" id="A0A1M5CW33"/>
<dbReference type="PANTHER" id="PTHR46638">
    <property type="entry name" value="CORRINOID ADENOSYLTRANSFERASE"/>
    <property type="match status" value="1"/>
</dbReference>
<dbReference type="GO" id="GO:0009236">
    <property type="term" value="P:cobalamin biosynthetic process"/>
    <property type="evidence" value="ECO:0007669"/>
    <property type="project" value="InterPro"/>
</dbReference>
<name>A0A1M5CW33_9THEO</name>
<dbReference type="Proteomes" id="UP000184088">
    <property type="component" value="Unassembled WGS sequence"/>
</dbReference>
<evidence type="ECO:0000313" key="2">
    <source>
        <dbReference type="Proteomes" id="UP000184088"/>
    </source>
</evidence>
<dbReference type="EMBL" id="FQVH01000031">
    <property type="protein sequence ID" value="SHF58941.1"/>
    <property type="molecule type" value="Genomic_DNA"/>
</dbReference>
<reference evidence="1 2" key="1">
    <citation type="submission" date="2016-11" db="EMBL/GenBank/DDBJ databases">
        <authorList>
            <person name="Jaros S."/>
            <person name="Januszkiewicz K."/>
            <person name="Wedrychowicz H."/>
        </authorList>
    </citation>
    <scope>NUCLEOTIDE SEQUENCE [LARGE SCALE GENOMIC DNA]</scope>
    <source>
        <strain evidence="1 2">DSM 17918</strain>
    </source>
</reference>
<dbReference type="CDD" id="cd00561">
    <property type="entry name" value="CobA_ACA"/>
    <property type="match status" value="1"/>
</dbReference>
<dbReference type="STRING" id="1121256.SAMN02746089_02205"/>
<dbReference type="NCBIfam" id="NF004637">
    <property type="entry name" value="PRK05986.1"/>
    <property type="match status" value="1"/>
</dbReference>
<dbReference type="OrthoDB" id="9810309at2"/>
<protein>
    <submittedName>
        <fullName evidence="1">Cob(I)alamin adenosyltransferase</fullName>
    </submittedName>
</protein>
<dbReference type="Gene3D" id="3.40.50.300">
    <property type="entry name" value="P-loop containing nucleotide triphosphate hydrolases"/>
    <property type="match status" value="1"/>
</dbReference>
<accession>A0A1M5CW33</accession>